<dbReference type="InterPro" id="IPR001155">
    <property type="entry name" value="OxRdtase_FMN_N"/>
</dbReference>
<dbReference type="PANTHER" id="PTHR22893:SF91">
    <property type="entry name" value="NADPH DEHYDROGENASE 2-RELATED"/>
    <property type="match status" value="1"/>
</dbReference>
<name>A0AAD6EB16_9EURO</name>
<gene>
    <name evidence="2" type="ORF">N7537_004302</name>
</gene>
<dbReference type="AlphaFoldDB" id="A0AAD6EB16"/>
<dbReference type="PANTHER" id="PTHR22893">
    <property type="entry name" value="NADH OXIDOREDUCTASE-RELATED"/>
    <property type="match status" value="1"/>
</dbReference>
<keyword evidence="3" id="KW-1185">Reference proteome</keyword>
<sequence>MTTSKLFDTINLGRMYLSHRMVMAPMTRFRADGAHVPLPMVKEYYEQRADVPSTLIITEATSISPQAGFTNVPGIYNQAQIAAWRQVTDTVHARGSYIYLQLWALGCAADAEVLNAQCYGLVSNSPSPLGGDSPILRELADAEIRQYISDGGHDSKGEVFSALSRHYT</sequence>
<dbReference type="RefSeq" id="XP_056755107.1">
    <property type="nucleotide sequence ID" value="XM_056895359.1"/>
</dbReference>
<reference evidence="2" key="1">
    <citation type="journal article" date="2023" name="IMA Fungus">
        <title>Comparative genomic study of the Penicillium genus elucidates a diverse pangenome and 15 lateral gene transfer events.</title>
        <authorList>
            <person name="Petersen C."/>
            <person name="Sorensen T."/>
            <person name="Nielsen M.R."/>
            <person name="Sondergaard T.E."/>
            <person name="Sorensen J.L."/>
            <person name="Fitzpatrick D.A."/>
            <person name="Frisvad J.C."/>
            <person name="Nielsen K.L."/>
        </authorList>
    </citation>
    <scope>NUCLEOTIDE SEQUENCE</scope>
    <source>
        <strain evidence="2">IBT 12815</strain>
    </source>
</reference>
<proteinExistence type="predicted"/>
<dbReference type="Gene3D" id="3.20.20.70">
    <property type="entry name" value="Aldolase class I"/>
    <property type="match status" value="1"/>
</dbReference>
<dbReference type="Pfam" id="PF00724">
    <property type="entry name" value="Oxidored_FMN"/>
    <property type="match status" value="1"/>
</dbReference>
<dbReference type="GO" id="GO:0003959">
    <property type="term" value="F:NADPH dehydrogenase activity"/>
    <property type="evidence" value="ECO:0007669"/>
    <property type="project" value="TreeGrafter"/>
</dbReference>
<organism evidence="2 3">
    <name type="scientific">Penicillium hordei</name>
    <dbReference type="NCBI Taxonomy" id="40994"/>
    <lineage>
        <taxon>Eukaryota</taxon>
        <taxon>Fungi</taxon>
        <taxon>Dikarya</taxon>
        <taxon>Ascomycota</taxon>
        <taxon>Pezizomycotina</taxon>
        <taxon>Eurotiomycetes</taxon>
        <taxon>Eurotiomycetidae</taxon>
        <taxon>Eurotiales</taxon>
        <taxon>Aspergillaceae</taxon>
        <taxon>Penicillium</taxon>
    </lineage>
</organism>
<evidence type="ECO:0000259" key="1">
    <source>
        <dbReference type="Pfam" id="PF00724"/>
    </source>
</evidence>
<reference evidence="2" key="2">
    <citation type="submission" date="2023-01" db="EMBL/GenBank/DDBJ databases">
        <authorList>
            <person name="Petersen C."/>
        </authorList>
    </citation>
    <scope>NUCLEOTIDE SEQUENCE</scope>
    <source>
        <strain evidence="2">IBT 12815</strain>
    </source>
</reference>
<dbReference type="GO" id="GO:0010181">
    <property type="term" value="F:FMN binding"/>
    <property type="evidence" value="ECO:0007669"/>
    <property type="project" value="InterPro"/>
</dbReference>
<dbReference type="Proteomes" id="UP001213799">
    <property type="component" value="Unassembled WGS sequence"/>
</dbReference>
<dbReference type="InterPro" id="IPR013785">
    <property type="entry name" value="Aldolase_TIM"/>
</dbReference>
<dbReference type="GeneID" id="81585601"/>
<accession>A0AAD6EB16</accession>
<evidence type="ECO:0000313" key="3">
    <source>
        <dbReference type="Proteomes" id="UP001213799"/>
    </source>
</evidence>
<dbReference type="SUPFAM" id="SSF51395">
    <property type="entry name" value="FMN-linked oxidoreductases"/>
    <property type="match status" value="1"/>
</dbReference>
<dbReference type="EMBL" id="JAQJAE010000002">
    <property type="protein sequence ID" value="KAJ5607683.1"/>
    <property type="molecule type" value="Genomic_DNA"/>
</dbReference>
<dbReference type="InterPro" id="IPR045247">
    <property type="entry name" value="Oye-like"/>
</dbReference>
<protein>
    <submittedName>
        <fullName evidence="2">Chanoclavine-I aldehyde reductase fgaOx3</fullName>
    </submittedName>
</protein>
<feature type="domain" description="NADH:flavin oxidoreductase/NADH oxidase N-terminal" evidence="1">
    <location>
        <begin position="5"/>
        <end position="149"/>
    </location>
</feature>
<evidence type="ECO:0000313" key="2">
    <source>
        <dbReference type="EMBL" id="KAJ5607683.1"/>
    </source>
</evidence>
<comment type="caution">
    <text evidence="2">The sequence shown here is derived from an EMBL/GenBank/DDBJ whole genome shotgun (WGS) entry which is preliminary data.</text>
</comment>